<comment type="caution">
    <text evidence="3">The sequence shown here is derived from an EMBL/GenBank/DDBJ whole genome shotgun (WGS) entry which is preliminary data.</text>
</comment>
<dbReference type="Proteomes" id="UP000682733">
    <property type="component" value="Unassembled WGS sequence"/>
</dbReference>
<evidence type="ECO:0000313" key="4">
    <source>
        <dbReference type="EMBL" id="CAF3793691.1"/>
    </source>
</evidence>
<dbReference type="EMBL" id="CAJOBA010007137">
    <property type="protein sequence ID" value="CAF3793691.1"/>
    <property type="molecule type" value="Genomic_DNA"/>
</dbReference>
<organism evidence="3 6">
    <name type="scientific">Didymodactylos carnosus</name>
    <dbReference type="NCBI Taxonomy" id="1234261"/>
    <lineage>
        <taxon>Eukaryota</taxon>
        <taxon>Metazoa</taxon>
        <taxon>Spiralia</taxon>
        <taxon>Gnathifera</taxon>
        <taxon>Rotifera</taxon>
        <taxon>Eurotatoria</taxon>
        <taxon>Bdelloidea</taxon>
        <taxon>Philodinida</taxon>
        <taxon>Philodinidae</taxon>
        <taxon>Didymodactylos</taxon>
    </lineage>
</organism>
<dbReference type="Proteomes" id="UP000681722">
    <property type="component" value="Unassembled WGS sequence"/>
</dbReference>
<dbReference type="EMBL" id="CAJOBC010004081">
    <property type="protein sequence ID" value="CAF3813866.1"/>
    <property type="molecule type" value="Genomic_DNA"/>
</dbReference>
<feature type="region of interest" description="Disordered" evidence="1">
    <location>
        <begin position="1"/>
        <end position="24"/>
    </location>
</feature>
<sequence length="70" mass="7895">MMAMDQDQNEHQQSAPSLLDEDGNANDVVLPKHVVELIRVDETFDIENLADDMERLGGNEQPQQQDKSSN</sequence>
<evidence type="ECO:0000313" key="5">
    <source>
        <dbReference type="EMBL" id="CAF3813866.1"/>
    </source>
</evidence>
<feature type="compositionally biased region" description="Polar residues" evidence="1">
    <location>
        <begin position="60"/>
        <end position="70"/>
    </location>
</feature>
<keyword evidence="6" id="KW-1185">Reference proteome</keyword>
<evidence type="ECO:0000313" key="2">
    <source>
        <dbReference type="EMBL" id="CAF1025258.1"/>
    </source>
</evidence>
<dbReference type="EMBL" id="CAJNOQ010004081">
    <property type="protein sequence ID" value="CAF1043804.1"/>
    <property type="molecule type" value="Genomic_DNA"/>
</dbReference>
<feature type="region of interest" description="Disordered" evidence="1">
    <location>
        <begin position="50"/>
        <end position="70"/>
    </location>
</feature>
<name>A0A814JUB4_9BILA</name>
<protein>
    <submittedName>
        <fullName evidence="3">Uncharacterized protein</fullName>
    </submittedName>
</protein>
<accession>A0A814JUB4</accession>
<evidence type="ECO:0000313" key="6">
    <source>
        <dbReference type="Proteomes" id="UP000663829"/>
    </source>
</evidence>
<dbReference type="AlphaFoldDB" id="A0A814JUB4"/>
<dbReference type="Proteomes" id="UP000677228">
    <property type="component" value="Unassembled WGS sequence"/>
</dbReference>
<reference evidence="3" key="1">
    <citation type="submission" date="2021-02" db="EMBL/GenBank/DDBJ databases">
        <authorList>
            <person name="Nowell W R."/>
        </authorList>
    </citation>
    <scope>NUCLEOTIDE SEQUENCE</scope>
</reference>
<dbReference type="Proteomes" id="UP000663829">
    <property type="component" value="Unassembled WGS sequence"/>
</dbReference>
<evidence type="ECO:0000313" key="3">
    <source>
        <dbReference type="EMBL" id="CAF1043804.1"/>
    </source>
</evidence>
<gene>
    <name evidence="3" type="ORF">GPM918_LOCUS15919</name>
    <name evidence="2" type="ORF">OVA965_LOCUS15711</name>
    <name evidence="5" type="ORF">SRO942_LOCUS15919</name>
    <name evidence="4" type="ORF">TMI583_LOCUS15718</name>
</gene>
<proteinExistence type="predicted"/>
<dbReference type="EMBL" id="CAJNOK010007127">
    <property type="protein sequence ID" value="CAF1025258.1"/>
    <property type="molecule type" value="Genomic_DNA"/>
</dbReference>
<evidence type="ECO:0000256" key="1">
    <source>
        <dbReference type="SAM" id="MobiDB-lite"/>
    </source>
</evidence>